<evidence type="ECO:0000259" key="9">
    <source>
        <dbReference type="Pfam" id="PF05504"/>
    </source>
</evidence>
<evidence type="ECO:0000256" key="1">
    <source>
        <dbReference type="ARBA" id="ARBA00004635"/>
    </source>
</evidence>
<dbReference type="Pfam" id="PF05504">
    <property type="entry name" value="Spore_GerAC"/>
    <property type="match status" value="1"/>
</dbReference>
<evidence type="ECO:0000313" key="11">
    <source>
        <dbReference type="EMBL" id="MBS4537020.1"/>
    </source>
</evidence>
<evidence type="ECO:0000256" key="8">
    <source>
        <dbReference type="SAM" id="SignalP"/>
    </source>
</evidence>
<keyword evidence="7" id="KW-0449">Lipoprotein</keyword>
<dbReference type="GO" id="GO:0016020">
    <property type="term" value="C:membrane"/>
    <property type="evidence" value="ECO:0007669"/>
    <property type="project" value="UniProtKB-SubCell"/>
</dbReference>
<evidence type="ECO:0000256" key="6">
    <source>
        <dbReference type="ARBA" id="ARBA00023139"/>
    </source>
</evidence>
<dbReference type="InterPro" id="IPR038501">
    <property type="entry name" value="Spore_GerAC_C_sf"/>
</dbReference>
<gene>
    <name evidence="11" type="ORF">GOQ27_01015</name>
</gene>
<feature type="signal peptide" evidence="8">
    <location>
        <begin position="1"/>
        <end position="21"/>
    </location>
</feature>
<keyword evidence="12" id="KW-1185">Reference proteome</keyword>
<proteinExistence type="inferred from homology"/>
<dbReference type="Pfam" id="PF25198">
    <property type="entry name" value="Spore_GerAC_N"/>
    <property type="match status" value="1"/>
</dbReference>
<evidence type="ECO:0000256" key="7">
    <source>
        <dbReference type="ARBA" id="ARBA00023288"/>
    </source>
</evidence>
<evidence type="ECO:0000259" key="10">
    <source>
        <dbReference type="Pfam" id="PF25198"/>
    </source>
</evidence>
<name>A0A942Z7J3_9FIRM</name>
<dbReference type="Gene3D" id="3.30.300.210">
    <property type="entry name" value="Nutrient germinant receptor protein C, domain 3"/>
    <property type="match status" value="1"/>
</dbReference>
<dbReference type="AlphaFoldDB" id="A0A942Z7J3"/>
<comment type="subcellular location">
    <subcellularLocation>
        <location evidence="1">Membrane</location>
        <topology evidence="1">Lipid-anchor</topology>
    </subcellularLocation>
</comment>
<protein>
    <submittedName>
        <fullName evidence="11">Ger(X)C family spore germination protein</fullName>
    </submittedName>
</protein>
<keyword evidence="5" id="KW-0472">Membrane</keyword>
<feature type="domain" description="Spore germination protein N-terminal" evidence="10">
    <location>
        <begin position="22"/>
        <end position="194"/>
    </location>
</feature>
<keyword evidence="4 8" id="KW-0732">Signal</keyword>
<dbReference type="PANTHER" id="PTHR35789:SF1">
    <property type="entry name" value="SPORE GERMINATION PROTEIN B3"/>
    <property type="match status" value="1"/>
</dbReference>
<evidence type="ECO:0000256" key="3">
    <source>
        <dbReference type="ARBA" id="ARBA00022544"/>
    </source>
</evidence>
<organism evidence="11 12">
    <name type="scientific">Anaeromonas frigoriresistens</name>
    <dbReference type="NCBI Taxonomy" id="2683708"/>
    <lineage>
        <taxon>Bacteria</taxon>
        <taxon>Bacillati</taxon>
        <taxon>Bacillota</taxon>
        <taxon>Tissierellia</taxon>
        <taxon>Tissierellales</taxon>
        <taxon>Thermohalobacteraceae</taxon>
        <taxon>Anaeromonas</taxon>
    </lineage>
</organism>
<accession>A0A942Z7J3</accession>
<dbReference type="InterPro" id="IPR008844">
    <property type="entry name" value="Spore_GerAC-like"/>
</dbReference>
<comment type="similarity">
    <text evidence="2">Belongs to the GerABKC lipoprotein family.</text>
</comment>
<dbReference type="InterPro" id="IPR046953">
    <property type="entry name" value="Spore_GerAC-like_C"/>
</dbReference>
<dbReference type="PANTHER" id="PTHR35789">
    <property type="entry name" value="SPORE GERMINATION PROTEIN B3"/>
    <property type="match status" value="1"/>
</dbReference>
<dbReference type="InterPro" id="IPR057336">
    <property type="entry name" value="GerAC_N"/>
</dbReference>
<evidence type="ECO:0000256" key="4">
    <source>
        <dbReference type="ARBA" id="ARBA00022729"/>
    </source>
</evidence>
<evidence type="ECO:0000256" key="5">
    <source>
        <dbReference type="ARBA" id="ARBA00023136"/>
    </source>
</evidence>
<dbReference type="Proteomes" id="UP000724672">
    <property type="component" value="Unassembled WGS sequence"/>
</dbReference>
<dbReference type="EMBL" id="WSFT01000009">
    <property type="protein sequence ID" value="MBS4537020.1"/>
    <property type="molecule type" value="Genomic_DNA"/>
</dbReference>
<reference evidence="11" key="1">
    <citation type="submission" date="2019-12" db="EMBL/GenBank/DDBJ databases">
        <title>Clostridiaceae gen. nov. sp. nov., isolated from sediment in Xinjiang, China.</title>
        <authorList>
            <person name="Zhang R."/>
        </authorList>
    </citation>
    <scope>NUCLEOTIDE SEQUENCE</scope>
    <source>
        <strain evidence="11">D2Q-11</strain>
    </source>
</reference>
<feature type="domain" description="Spore germination GerAC-like C-terminal" evidence="9">
    <location>
        <begin position="207"/>
        <end position="377"/>
    </location>
</feature>
<evidence type="ECO:0000313" key="12">
    <source>
        <dbReference type="Proteomes" id="UP000724672"/>
    </source>
</evidence>
<comment type="caution">
    <text evidence="11">The sequence shown here is derived from an EMBL/GenBank/DDBJ whole genome shotgun (WGS) entry which is preliminary data.</text>
</comment>
<feature type="chain" id="PRO_5037935227" evidence="8">
    <location>
        <begin position="22"/>
        <end position="380"/>
    </location>
</feature>
<dbReference type="NCBIfam" id="TIGR02887">
    <property type="entry name" value="spore_ger_x_C"/>
    <property type="match status" value="1"/>
</dbReference>
<sequence>MKKSILGLMFFFVLLMNTACWDKKEIENRAYISAIGIDCIEGKENSPGFVLTYEYPNLAAYGKTGEGEPRFTIAVEGATISEISRQVATRIENDMFFRHLKVVIIGEDVAKDQIKLATVLNALDRSPDIGRRIIILIAEGKARDVINTEMKEKPVIGRFIWDLVQRENVGGRYYTESIGELFTHLHRSKVAMIGIVMPREEELKLAGASIIKDIKMIGKLDETDTTSVLILREKINNEDVTIIRDSGRYVITYIIENFNIEKSMKIKDGSIKFTYDIENEGYIEEYLEPGTIALDTDILDTKKIKEIEKELNNEIETKILNTINKLQDEFATDIIGIEDYISKREPDLWKELEDNWEEEFRKIDFQVNVNSKIRRVGLTE</sequence>
<keyword evidence="6" id="KW-0564">Palmitate</keyword>
<keyword evidence="3" id="KW-0309">Germination</keyword>
<evidence type="ECO:0000256" key="2">
    <source>
        <dbReference type="ARBA" id="ARBA00007886"/>
    </source>
</evidence>
<dbReference type="GO" id="GO:0009847">
    <property type="term" value="P:spore germination"/>
    <property type="evidence" value="ECO:0007669"/>
    <property type="project" value="InterPro"/>
</dbReference>
<dbReference type="RefSeq" id="WP_203364953.1">
    <property type="nucleotide sequence ID" value="NZ_WSFT01000009.1"/>
</dbReference>